<comment type="caution">
    <text evidence="1">The sequence shown here is derived from an EMBL/GenBank/DDBJ whole genome shotgun (WGS) entry which is preliminary data.</text>
</comment>
<dbReference type="RefSeq" id="WP_303670500.1">
    <property type="nucleotide sequence ID" value="NZ_SVCA01000018.1"/>
</dbReference>
<gene>
    <name evidence="1" type="ORF">E7203_13280</name>
</gene>
<organism evidence="1 2">
    <name type="scientific">Selenomonas ruminantium</name>
    <dbReference type="NCBI Taxonomy" id="971"/>
    <lineage>
        <taxon>Bacteria</taxon>
        <taxon>Bacillati</taxon>
        <taxon>Bacillota</taxon>
        <taxon>Negativicutes</taxon>
        <taxon>Selenomonadales</taxon>
        <taxon>Selenomonadaceae</taxon>
        <taxon>Selenomonas</taxon>
    </lineage>
</organism>
<protein>
    <recommendedName>
        <fullName evidence="3">Condensation domain-containing protein</fullName>
    </recommendedName>
</protein>
<proteinExistence type="predicted"/>
<dbReference type="Proteomes" id="UP000772151">
    <property type="component" value="Unassembled WGS sequence"/>
</dbReference>
<evidence type="ECO:0000313" key="1">
    <source>
        <dbReference type="EMBL" id="MBE6086385.1"/>
    </source>
</evidence>
<evidence type="ECO:0000313" key="2">
    <source>
        <dbReference type="Proteomes" id="UP000772151"/>
    </source>
</evidence>
<reference evidence="1" key="1">
    <citation type="submission" date="2019-04" db="EMBL/GenBank/DDBJ databases">
        <title>Evolution of Biomass-Degrading Anaerobic Consortia Revealed by Metagenomics.</title>
        <authorList>
            <person name="Peng X."/>
        </authorList>
    </citation>
    <scope>NUCLEOTIDE SEQUENCE</scope>
    <source>
        <strain evidence="1">SIG242</strain>
    </source>
</reference>
<dbReference type="EMBL" id="SVCA01000018">
    <property type="protein sequence ID" value="MBE6086385.1"/>
    <property type="molecule type" value="Genomic_DNA"/>
</dbReference>
<evidence type="ECO:0008006" key="3">
    <source>
        <dbReference type="Google" id="ProtNLM"/>
    </source>
</evidence>
<name>A0A927ZWD1_SELRU</name>
<sequence>MEQKLFTEVIPLYRLHKDNPYAIRVRMRMQDDVDPVVLRRAVDTTMERYPYFCVKLQAHGDDFIFAENREPVVVSDSEQGVTLNSAEANDHLLSFSYHADWLVMDIFHGLTDGAGTYEVIRTLLYYYCCQRYKVTLATAGIRLAGDKISQEEWDCPVMKAQDLPTPRRHEWSKALLPGIAANLHTESPDYVYSILLAEDAFMHFCKENGGSPGTMVSLLLSRSLAKLYPHAQESIRIVLCVNQRKALHAPLAHQSLVGGAFLEYDEQLRKLPLSEQVKAYRNMVAAQTSEKAVLSGVAHTANLTKMLLAKKTHKERLAMMAKVDEAANRFAAANVSYVGKANFGEAEKYVKEFHAWNATIMDITLQISAVNGKFTLDFMQKFSSPVYLKAFLQELADNGIAYELQDKQIRSLPAVRAPWRGV</sequence>
<dbReference type="AlphaFoldDB" id="A0A927ZWD1"/>
<accession>A0A927ZWD1</accession>